<reference evidence="9" key="1">
    <citation type="submission" date="2009-05" db="EMBL/GenBank/DDBJ databases">
        <authorList>
            <person name="Harkins D.M."/>
            <person name="DeShazer D."/>
            <person name="Woods D.E."/>
            <person name="Brinkac L.M."/>
            <person name="Brown K.A."/>
            <person name="Hung G.C."/>
            <person name="Tuanyok A."/>
            <person name="Zhang B."/>
            <person name="Nierman W.C."/>
        </authorList>
    </citation>
    <scope>NUCLEOTIDE SEQUENCE [LARGE SCALE GENOMIC DNA]</scope>
    <source>
        <strain evidence="9">1710a</strain>
    </source>
</reference>
<evidence type="ECO:0000256" key="8">
    <source>
        <dbReference type="SAM" id="MobiDB-lite"/>
    </source>
</evidence>
<feature type="compositionally biased region" description="Low complexity" evidence="8">
    <location>
        <begin position="572"/>
        <end position="595"/>
    </location>
</feature>
<sequence length="636" mass="69015">MKSENARNTESGVSVKTTTWKQIGVRAACAAIGLCGTMPRAVLSQGIEQSISRAEMQARIASAYYMAPRGREPIVPLPPAASGAPGQRAEHAAGLMTLEKMIALVGERDPRVLVSELSARAAHERAAKAWAGHYPQLSVEYALGREGNWNAQGGPTSLSSVNTDNFHGGQVNLSWELYAWGATQKRYEEAYALAKAEEDRYRRAWDLIVMEAISTYVNMYRLRKQLEITRQTLLGHSKLLKVVEDRVGAKLAPESRRSDALLRVQEIMADREDILSQLNEVDTTYRTLTGLEPPADLAEPQLAKEYEAKLACLSFDDNLKLAYSIHPQIQANLRTIEAAAYAVEGMKAERLPKFNLYARYNNNRLFSTQGSTLPFTGRGYEIGVNVVWTLFGSAYGNSIAERIFLKEKSEADNERAVREVERNIHIARDALAAAKGRTAILDETLRLSDEVLNQRQHSFSVQAMSDEAVNGLSNAYYSRARAATALLNLHMREVVASYTLVESSGLMNEVFPAPLSVRGPIGPAPVRNFFPGRVASMNPADGMPLERNVMPDLLTRKVVLTDGMSTTAEPQSGTAPAPASSAGGAPASAFDAATARSLEVPPVMLPPAREAPLDNGSPQPPAGDAQAPAAATGTTP</sequence>
<dbReference type="GO" id="GO:0015562">
    <property type="term" value="F:efflux transmembrane transporter activity"/>
    <property type="evidence" value="ECO:0007669"/>
    <property type="project" value="InterPro"/>
</dbReference>
<dbReference type="GO" id="GO:1990281">
    <property type="term" value="C:efflux pump complex"/>
    <property type="evidence" value="ECO:0007669"/>
    <property type="project" value="TreeGrafter"/>
</dbReference>
<organism evidence="9">
    <name type="scientific">Burkholderia pseudomallei 1710a</name>
    <dbReference type="NCBI Taxonomy" id="320371"/>
    <lineage>
        <taxon>Bacteria</taxon>
        <taxon>Pseudomonadati</taxon>
        <taxon>Pseudomonadota</taxon>
        <taxon>Betaproteobacteria</taxon>
        <taxon>Burkholderiales</taxon>
        <taxon>Burkholderiaceae</taxon>
        <taxon>Burkholderia</taxon>
        <taxon>pseudomallei group</taxon>
    </lineage>
</organism>
<dbReference type="GO" id="GO:0015288">
    <property type="term" value="F:porin activity"/>
    <property type="evidence" value="ECO:0007669"/>
    <property type="project" value="TreeGrafter"/>
</dbReference>
<evidence type="ECO:0000256" key="2">
    <source>
        <dbReference type="ARBA" id="ARBA00007613"/>
    </source>
</evidence>
<accession>A0A0E1W7T0</accession>
<feature type="compositionally biased region" description="Low complexity" evidence="8">
    <location>
        <begin position="622"/>
        <end position="636"/>
    </location>
</feature>
<evidence type="ECO:0000256" key="7">
    <source>
        <dbReference type="ARBA" id="ARBA00023237"/>
    </source>
</evidence>
<name>A0A0E1W7T0_BURPE</name>
<keyword evidence="4" id="KW-1134">Transmembrane beta strand</keyword>
<dbReference type="PANTHER" id="PTHR30026">
    <property type="entry name" value="OUTER MEMBRANE PROTEIN TOLC"/>
    <property type="match status" value="1"/>
</dbReference>
<evidence type="ECO:0000313" key="9">
    <source>
        <dbReference type="EMBL" id="EET09295.1"/>
    </source>
</evidence>
<dbReference type="SUPFAM" id="SSF56954">
    <property type="entry name" value="Outer membrane efflux proteins (OEP)"/>
    <property type="match status" value="1"/>
</dbReference>
<proteinExistence type="inferred from homology"/>
<dbReference type="HOGENOM" id="CLU_469039_0_0_4"/>
<dbReference type="InterPro" id="IPR051906">
    <property type="entry name" value="TolC-like"/>
</dbReference>
<comment type="similarity">
    <text evidence="2">Belongs to the outer membrane factor (OMF) (TC 1.B.17) family.</text>
</comment>
<evidence type="ECO:0000256" key="1">
    <source>
        <dbReference type="ARBA" id="ARBA00004442"/>
    </source>
</evidence>
<feature type="region of interest" description="Disordered" evidence="8">
    <location>
        <begin position="566"/>
        <end position="636"/>
    </location>
</feature>
<dbReference type="AlphaFoldDB" id="A0A0E1W7T0"/>
<evidence type="ECO:0000256" key="3">
    <source>
        <dbReference type="ARBA" id="ARBA00022448"/>
    </source>
</evidence>
<evidence type="ECO:0000256" key="5">
    <source>
        <dbReference type="ARBA" id="ARBA00022692"/>
    </source>
</evidence>
<dbReference type="EMBL" id="CM000832">
    <property type="protein sequence ID" value="EET09295.1"/>
    <property type="molecule type" value="Genomic_DNA"/>
</dbReference>
<comment type="subcellular location">
    <subcellularLocation>
        <location evidence="1">Cell outer membrane</location>
    </subcellularLocation>
</comment>
<dbReference type="PANTHER" id="PTHR30026:SF20">
    <property type="entry name" value="OUTER MEMBRANE PROTEIN TOLC"/>
    <property type="match status" value="1"/>
</dbReference>
<dbReference type="Proteomes" id="UP000001812">
    <property type="component" value="Chromosome I"/>
</dbReference>
<dbReference type="GO" id="GO:0009279">
    <property type="term" value="C:cell outer membrane"/>
    <property type="evidence" value="ECO:0007669"/>
    <property type="project" value="UniProtKB-SubCell"/>
</dbReference>
<evidence type="ECO:0000256" key="4">
    <source>
        <dbReference type="ARBA" id="ARBA00022452"/>
    </source>
</evidence>
<dbReference type="Gene3D" id="1.20.1600.10">
    <property type="entry name" value="Outer membrane efflux proteins (OEP)"/>
    <property type="match status" value="1"/>
</dbReference>
<keyword evidence="6" id="KW-0472">Membrane</keyword>
<dbReference type="InterPro" id="IPR003423">
    <property type="entry name" value="OMP_efflux"/>
</dbReference>
<keyword evidence="7" id="KW-0998">Cell outer membrane</keyword>
<gene>
    <name evidence="9" type="ORF">BURPS1710A_2542</name>
</gene>
<keyword evidence="5" id="KW-0812">Transmembrane</keyword>
<keyword evidence="3" id="KW-0813">Transport</keyword>
<protein>
    <submittedName>
        <fullName evidence="9">Outer membrane efflux protein</fullName>
    </submittedName>
</protein>
<evidence type="ECO:0000256" key="6">
    <source>
        <dbReference type="ARBA" id="ARBA00023136"/>
    </source>
</evidence>
<dbReference type="Pfam" id="PF02321">
    <property type="entry name" value="OEP"/>
    <property type="match status" value="1"/>
</dbReference>